<comment type="similarity">
    <text evidence="2 8 13">Belongs to the glutamyl-tRNA reductase family.</text>
</comment>
<feature type="binding site" evidence="8 11">
    <location>
        <begin position="190"/>
        <end position="195"/>
    </location>
    <ligand>
        <name>NADP(+)</name>
        <dbReference type="ChEBI" id="CHEBI:58349"/>
    </ligand>
</feature>
<feature type="domain" description="Glutamyl-tRNA reductase N-terminal" evidence="16">
    <location>
        <begin position="7"/>
        <end position="152"/>
    </location>
</feature>
<accession>D0MJW7</accession>
<dbReference type="InterPro" id="IPR036343">
    <property type="entry name" value="GluRdtase_N_sf"/>
</dbReference>
<keyword evidence="6 8" id="KW-0627">Porphyrin biosynthesis</keyword>
<gene>
    <name evidence="8" type="primary">hemA</name>
    <name evidence="17" type="ordered locus">Rmar_1892</name>
</gene>
<feature type="site" description="Important for activity" evidence="8 12">
    <location>
        <position position="95"/>
    </location>
</feature>
<dbReference type="OrthoDB" id="110209at2"/>
<dbReference type="SUPFAM" id="SSF51735">
    <property type="entry name" value="NAD(P)-binding Rossmann-fold domains"/>
    <property type="match status" value="1"/>
</dbReference>
<evidence type="ECO:0000256" key="8">
    <source>
        <dbReference type="HAMAP-Rule" id="MF_00087"/>
    </source>
</evidence>
<dbReference type="CDD" id="cd05213">
    <property type="entry name" value="NAD_bind_Glutamyl_tRNA_reduct"/>
    <property type="match status" value="1"/>
</dbReference>
<keyword evidence="4 8" id="KW-0521">NADP</keyword>
<dbReference type="HOGENOM" id="CLU_035113_2_2_10"/>
<feature type="domain" description="Quinate/shikimate 5-dehydrogenase/glutamyl-tRNA reductase" evidence="15">
    <location>
        <begin position="174"/>
        <end position="301"/>
    </location>
</feature>
<dbReference type="PANTHER" id="PTHR43013:SF1">
    <property type="entry name" value="GLUTAMYL-TRNA REDUCTASE"/>
    <property type="match status" value="1"/>
</dbReference>
<evidence type="ECO:0000313" key="17">
    <source>
        <dbReference type="EMBL" id="ACY48775.1"/>
    </source>
</evidence>
<evidence type="ECO:0000313" key="18">
    <source>
        <dbReference type="Proteomes" id="UP000002221"/>
    </source>
</evidence>
<dbReference type="STRING" id="518766.Rmar_1892"/>
<dbReference type="HAMAP" id="MF_00087">
    <property type="entry name" value="Glu_tRNA_reductase"/>
    <property type="match status" value="1"/>
</dbReference>
<comment type="domain">
    <text evidence="8">Possesses an unusual extended V-shaped dimeric structure with each monomer consisting of three distinct domains arranged along a curved 'spinal' alpha-helix. The N-terminal catalytic domain specifically recognizes the glutamate moiety of the substrate. The second domain is the NADPH-binding domain, and the third C-terminal domain is responsible for dimerization.</text>
</comment>
<evidence type="ECO:0000259" key="14">
    <source>
        <dbReference type="Pfam" id="PF00745"/>
    </source>
</evidence>
<dbReference type="EC" id="1.2.1.70" evidence="3 8"/>
<feature type="active site" description="Nucleophile" evidence="8 9">
    <location>
        <position position="50"/>
    </location>
</feature>
<dbReference type="eggNOG" id="COG0373">
    <property type="taxonomic scope" value="Bacteria"/>
</dbReference>
<dbReference type="GO" id="GO:0050661">
    <property type="term" value="F:NADP binding"/>
    <property type="evidence" value="ECO:0007669"/>
    <property type="project" value="InterPro"/>
</dbReference>
<comment type="miscellaneous">
    <text evidence="8">During catalysis, the active site Cys acts as a nucleophile attacking the alpha-carbonyl group of tRNA-bound glutamate with the formation of a thioester intermediate between enzyme and glutamate, and the concomitant release of tRNA(Glu). The thioester intermediate is finally reduced by direct hydride transfer from NADPH, to form the product GSA.</text>
</comment>
<comment type="function">
    <text evidence="8">Catalyzes the NADPH-dependent reduction of glutamyl-tRNA(Glu) to glutamate 1-semialdehyde (GSA).</text>
</comment>
<dbReference type="Gene3D" id="3.30.460.30">
    <property type="entry name" value="Glutamyl-tRNA reductase, N-terminal domain"/>
    <property type="match status" value="1"/>
</dbReference>
<feature type="binding site" evidence="8 10">
    <location>
        <begin position="49"/>
        <end position="52"/>
    </location>
    <ligand>
        <name>substrate</name>
    </ligand>
</feature>
<dbReference type="AlphaFoldDB" id="D0MJW7"/>
<evidence type="ECO:0000256" key="10">
    <source>
        <dbReference type="PIRSR" id="PIRSR000445-2"/>
    </source>
</evidence>
<dbReference type="SUPFAM" id="SSF69075">
    <property type="entry name" value="Glutamyl tRNA-reductase dimerization domain"/>
    <property type="match status" value="1"/>
</dbReference>
<evidence type="ECO:0000256" key="13">
    <source>
        <dbReference type="RuleBase" id="RU000584"/>
    </source>
</evidence>
<name>D0MJW7_RHOM4</name>
<dbReference type="Pfam" id="PF05201">
    <property type="entry name" value="GlutR_N"/>
    <property type="match status" value="1"/>
</dbReference>
<evidence type="ECO:0000256" key="6">
    <source>
        <dbReference type="ARBA" id="ARBA00023244"/>
    </source>
</evidence>
<evidence type="ECO:0000256" key="7">
    <source>
        <dbReference type="ARBA" id="ARBA00047464"/>
    </source>
</evidence>
<comment type="catalytic activity">
    <reaction evidence="7 8 13">
        <text>(S)-4-amino-5-oxopentanoate + tRNA(Glu) + NADP(+) = L-glutamyl-tRNA(Glu) + NADPH + H(+)</text>
        <dbReference type="Rhea" id="RHEA:12344"/>
        <dbReference type="Rhea" id="RHEA-COMP:9663"/>
        <dbReference type="Rhea" id="RHEA-COMP:9680"/>
        <dbReference type="ChEBI" id="CHEBI:15378"/>
        <dbReference type="ChEBI" id="CHEBI:57501"/>
        <dbReference type="ChEBI" id="CHEBI:57783"/>
        <dbReference type="ChEBI" id="CHEBI:58349"/>
        <dbReference type="ChEBI" id="CHEBI:78442"/>
        <dbReference type="ChEBI" id="CHEBI:78520"/>
        <dbReference type="EC" id="1.2.1.70"/>
    </reaction>
</comment>
<organism evidence="17 18">
    <name type="scientific">Rhodothermus marinus (strain ATCC 43812 / DSM 4252 / R-10)</name>
    <name type="common">Rhodothermus obamensis</name>
    <dbReference type="NCBI Taxonomy" id="518766"/>
    <lineage>
        <taxon>Bacteria</taxon>
        <taxon>Pseudomonadati</taxon>
        <taxon>Rhodothermota</taxon>
        <taxon>Rhodothermia</taxon>
        <taxon>Rhodothermales</taxon>
        <taxon>Rhodothermaceae</taxon>
        <taxon>Rhodothermus</taxon>
    </lineage>
</organism>
<evidence type="ECO:0000259" key="15">
    <source>
        <dbReference type="Pfam" id="PF01488"/>
    </source>
</evidence>
<evidence type="ECO:0000256" key="4">
    <source>
        <dbReference type="ARBA" id="ARBA00022857"/>
    </source>
</evidence>
<evidence type="ECO:0000256" key="12">
    <source>
        <dbReference type="PIRSR" id="PIRSR000445-4"/>
    </source>
</evidence>
<dbReference type="Pfam" id="PF00745">
    <property type="entry name" value="GlutR_dimer"/>
    <property type="match status" value="1"/>
</dbReference>
<dbReference type="InterPro" id="IPR015896">
    <property type="entry name" value="4pyrrol_synth_GluRdtase_dimer"/>
</dbReference>
<proteinExistence type="inferred from homology"/>
<keyword evidence="18" id="KW-1185">Reference proteome</keyword>
<evidence type="ECO:0000256" key="5">
    <source>
        <dbReference type="ARBA" id="ARBA00023002"/>
    </source>
</evidence>
<sequence length="460" mass="51862">MQGFHALGLNHETASVGVREAFALDREAKRRLYAVWMEAHEGELLLVSTCNRTEAYLYGTDEDVAAVRTLLSRHAGRSWPEAESFHFQDEAALRHVLEVTCGLRSQVLGDAQIFSQIKEDYRLAVEAGSVGTVMHRLLHSAFRAAKRVASETSLHQGTTSVAGVAVQAARRYFARRGQPDLEGVRVLVMGAGEMARLTLEALRALAPSVLMLTNRTHRRAEELAQPGEQLIPWERRAEVLTQCDLVIVATGAPEPVLTADMVPPRCREHALLLIDLSVPRNIDPAIDRLPGYRVLDLDAVKARQAAVEARRREAARQARQICDELLHEFVTWYFHQQALQPVIQTIRDTFETIRRQEIERHHRRFSEIDREELDRLTRSIMQKLLAIPIVRLKSIDPDSIDFVRGVQLLAQLFSRPSCEEAQEVRLPEPSVLLERARAQGPCPFVERPAARPERSAADHA</sequence>
<evidence type="ECO:0000259" key="16">
    <source>
        <dbReference type="Pfam" id="PF05201"/>
    </source>
</evidence>
<feature type="binding site" evidence="8 10">
    <location>
        <position position="105"/>
    </location>
    <ligand>
        <name>substrate</name>
    </ligand>
</feature>
<dbReference type="GO" id="GO:0008883">
    <property type="term" value="F:glutamyl-tRNA reductase activity"/>
    <property type="evidence" value="ECO:0007669"/>
    <property type="project" value="UniProtKB-UniRule"/>
</dbReference>
<evidence type="ECO:0000256" key="1">
    <source>
        <dbReference type="ARBA" id="ARBA00005059"/>
    </source>
</evidence>
<evidence type="ECO:0000256" key="3">
    <source>
        <dbReference type="ARBA" id="ARBA00012970"/>
    </source>
</evidence>
<feature type="binding site" evidence="8 10">
    <location>
        <begin position="110"/>
        <end position="112"/>
    </location>
    <ligand>
        <name>substrate</name>
    </ligand>
</feature>
<dbReference type="GO" id="GO:0019353">
    <property type="term" value="P:protoporphyrinogen IX biosynthetic process from glutamate"/>
    <property type="evidence" value="ECO:0007669"/>
    <property type="project" value="TreeGrafter"/>
</dbReference>
<dbReference type="Gene3D" id="3.40.50.720">
    <property type="entry name" value="NAD(P)-binding Rossmann-like Domain"/>
    <property type="match status" value="1"/>
</dbReference>
<dbReference type="KEGG" id="rmr:Rmar_1892"/>
<evidence type="ECO:0000256" key="9">
    <source>
        <dbReference type="PIRSR" id="PIRSR000445-1"/>
    </source>
</evidence>
<dbReference type="PANTHER" id="PTHR43013">
    <property type="entry name" value="GLUTAMYL-TRNA REDUCTASE"/>
    <property type="match status" value="1"/>
</dbReference>
<comment type="pathway">
    <text evidence="1 8 13">Porphyrin-containing compound metabolism; protoporphyrin-IX biosynthesis; 5-aminolevulinate from L-glutamyl-tRNA(Glu): step 1/2.</text>
</comment>
<comment type="subunit">
    <text evidence="8">Homodimer.</text>
</comment>
<feature type="domain" description="Tetrapyrrole biosynthesis glutamyl-tRNA reductase dimerisation" evidence="14">
    <location>
        <begin position="317"/>
        <end position="413"/>
    </location>
</feature>
<dbReference type="InterPro" id="IPR015895">
    <property type="entry name" value="4pyrrol_synth_GluRdtase_N"/>
</dbReference>
<dbReference type="InterPro" id="IPR000343">
    <property type="entry name" value="4pyrrol_synth_GluRdtase"/>
</dbReference>
<evidence type="ECO:0000256" key="11">
    <source>
        <dbReference type="PIRSR" id="PIRSR000445-3"/>
    </source>
</evidence>
<dbReference type="Pfam" id="PF01488">
    <property type="entry name" value="Shikimate_DH"/>
    <property type="match status" value="1"/>
</dbReference>
<dbReference type="InterPro" id="IPR006151">
    <property type="entry name" value="Shikm_DH/Glu-tRNA_Rdtase"/>
</dbReference>
<feature type="binding site" evidence="8 10">
    <location>
        <position position="116"/>
    </location>
    <ligand>
        <name>substrate</name>
    </ligand>
</feature>
<dbReference type="SUPFAM" id="SSF69742">
    <property type="entry name" value="Glutamyl tRNA-reductase catalytic, N-terminal domain"/>
    <property type="match status" value="1"/>
</dbReference>
<evidence type="ECO:0000256" key="2">
    <source>
        <dbReference type="ARBA" id="ARBA00005916"/>
    </source>
</evidence>
<dbReference type="Proteomes" id="UP000002221">
    <property type="component" value="Chromosome"/>
</dbReference>
<dbReference type="EMBL" id="CP001807">
    <property type="protein sequence ID" value="ACY48775.1"/>
    <property type="molecule type" value="Genomic_DNA"/>
</dbReference>
<dbReference type="PIRSF" id="PIRSF000445">
    <property type="entry name" value="4pyrrol_synth_GluRdtase"/>
    <property type="match status" value="1"/>
</dbReference>
<dbReference type="InterPro" id="IPR036453">
    <property type="entry name" value="GluRdtase_dimer_dom_sf"/>
</dbReference>
<dbReference type="UniPathway" id="UPA00251">
    <property type="reaction ID" value="UER00316"/>
</dbReference>
<keyword evidence="5 8" id="KW-0560">Oxidoreductase</keyword>
<dbReference type="RefSeq" id="WP_012844386.1">
    <property type="nucleotide sequence ID" value="NC_013501.1"/>
</dbReference>
<reference evidence="17 18" key="1">
    <citation type="journal article" date="2009" name="Stand. Genomic Sci.">
        <title>Complete genome sequence of Rhodothermus marinus type strain (R-10).</title>
        <authorList>
            <person name="Nolan M."/>
            <person name="Tindall B.J."/>
            <person name="Pomrenke H."/>
            <person name="Lapidus A."/>
            <person name="Copeland A."/>
            <person name="Glavina Del Rio T."/>
            <person name="Lucas S."/>
            <person name="Chen F."/>
            <person name="Tice H."/>
            <person name="Cheng J.F."/>
            <person name="Saunders E."/>
            <person name="Han C."/>
            <person name="Bruce D."/>
            <person name="Goodwin L."/>
            <person name="Chain P."/>
            <person name="Pitluck S."/>
            <person name="Ovchinikova G."/>
            <person name="Pati A."/>
            <person name="Ivanova N."/>
            <person name="Mavromatis K."/>
            <person name="Chen A."/>
            <person name="Palaniappan K."/>
            <person name="Land M."/>
            <person name="Hauser L."/>
            <person name="Chang Y.J."/>
            <person name="Jeffries C.D."/>
            <person name="Brettin T."/>
            <person name="Goker M."/>
            <person name="Bristow J."/>
            <person name="Eisen J.A."/>
            <person name="Markowitz V."/>
            <person name="Hugenholtz P."/>
            <person name="Kyrpides N.C."/>
            <person name="Klenk H.P."/>
            <person name="Detter J.C."/>
        </authorList>
    </citation>
    <scope>NUCLEOTIDE SEQUENCE [LARGE SCALE GENOMIC DNA]</scope>
    <source>
        <strain evidence="18">ATCC 43812 / DSM 4252 / R-10</strain>
    </source>
</reference>
<dbReference type="NCBIfam" id="TIGR01035">
    <property type="entry name" value="hemA"/>
    <property type="match status" value="1"/>
</dbReference>
<protein>
    <recommendedName>
        <fullName evidence="3 8">Glutamyl-tRNA reductase</fullName>
        <shortName evidence="8">GluTR</shortName>
        <ecNumber evidence="3 8">1.2.1.70</ecNumber>
    </recommendedName>
</protein>
<dbReference type="InterPro" id="IPR036291">
    <property type="entry name" value="NAD(P)-bd_dom_sf"/>
</dbReference>